<feature type="compositionally biased region" description="Basic and acidic residues" evidence="1">
    <location>
        <begin position="101"/>
        <end position="124"/>
    </location>
</feature>
<evidence type="ECO:0000313" key="2">
    <source>
        <dbReference type="EnsemblPlants" id="OBART04G07440.1"/>
    </source>
</evidence>
<feature type="compositionally biased region" description="Polar residues" evidence="1">
    <location>
        <begin position="50"/>
        <end position="60"/>
    </location>
</feature>
<feature type="compositionally biased region" description="Basic residues" evidence="1">
    <location>
        <begin position="35"/>
        <end position="45"/>
    </location>
</feature>
<sequence>MAACSSRRGRARWHRRMGGGTHAAMSNRSGSIQRCGRRRRRRQAAWRKTAASTTPSSTVEAQHRSCVAADPANAIGARGGGASFWSSAQKTAAAPSGGSREASRAPRSDGELRPEDGGGAERRILGGFLEPKAATQGVG</sequence>
<dbReference type="AlphaFoldDB" id="A0A0D3FU58"/>
<protein>
    <submittedName>
        <fullName evidence="2">Uncharacterized protein</fullName>
    </submittedName>
</protein>
<organism evidence="2">
    <name type="scientific">Oryza barthii</name>
    <dbReference type="NCBI Taxonomy" id="65489"/>
    <lineage>
        <taxon>Eukaryota</taxon>
        <taxon>Viridiplantae</taxon>
        <taxon>Streptophyta</taxon>
        <taxon>Embryophyta</taxon>
        <taxon>Tracheophyta</taxon>
        <taxon>Spermatophyta</taxon>
        <taxon>Magnoliopsida</taxon>
        <taxon>Liliopsida</taxon>
        <taxon>Poales</taxon>
        <taxon>Poaceae</taxon>
        <taxon>BOP clade</taxon>
        <taxon>Oryzoideae</taxon>
        <taxon>Oryzeae</taxon>
        <taxon>Oryzinae</taxon>
        <taxon>Oryza</taxon>
    </lineage>
</organism>
<reference evidence="2" key="2">
    <citation type="submission" date="2015-03" db="UniProtKB">
        <authorList>
            <consortium name="EnsemblPlants"/>
        </authorList>
    </citation>
    <scope>IDENTIFICATION</scope>
</reference>
<feature type="region of interest" description="Disordered" evidence="1">
    <location>
        <begin position="77"/>
        <end position="139"/>
    </location>
</feature>
<proteinExistence type="predicted"/>
<evidence type="ECO:0000256" key="1">
    <source>
        <dbReference type="SAM" id="MobiDB-lite"/>
    </source>
</evidence>
<feature type="compositionally biased region" description="Basic residues" evidence="1">
    <location>
        <begin position="7"/>
        <end position="17"/>
    </location>
</feature>
<dbReference type="EnsemblPlants" id="OBART04G07440.1">
    <property type="protein sequence ID" value="OBART04G07440.1"/>
    <property type="gene ID" value="OBART04G07440"/>
</dbReference>
<reference evidence="2" key="1">
    <citation type="journal article" date="2009" name="Rice">
        <title>De Novo Next Generation Sequencing of Plant Genomes.</title>
        <authorList>
            <person name="Rounsley S."/>
            <person name="Marri P.R."/>
            <person name="Yu Y."/>
            <person name="He R."/>
            <person name="Sisneros N."/>
            <person name="Goicoechea J.L."/>
            <person name="Lee S.J."/>
            <person name="Angelova A."/>
            <person name="Kudrna D."/>
            <person name="Luo M."/>
            <person name="Affourtit J."/>
            <person name="Desany B."/>
            <person name="Knight J."/>
            <person name="Niazi F."/>
            <person name="Egholm M."/>
            <person name="Wing R.A."/>
        </authorList>
    </citation>
    <scope>NUCLEOTIDE SEQUENCE [LARGE SCALE GENOMIC DNA]</scope>
    <source>
        <strain evidence="2">cv. IRGC 105608</strain>
    </source>
</reference>
<dbReference type="HOGENOM" id="CLU_1848163_0_0_1"/>
<accession>A0A0D3FU58</accession>
<keyword evidence="3" id="KW-1185">Reference proteome</keyword>
<feature type="region of interest" description="Disordered" evidence="1">
    <location>
        <begin position="1"/>
        <end position="62"/>
    </location>
</feature>
<name>A0A0D3FU58_9ORYZ</name>
<dbReference type="PaxDb" id="65489-OBART04G07440.1"/>
<evidence type="ECO:0000313" key="3">
    <source>
        <dbReference type="Proteomes" id="UP000026960"/>
    </source>
</evidence>
<dbReference type="Proteomes" id="UP000026960">
    <property type="component" value="Chromosome 4"/>
</dbReference>
<dbReference type="Gramene" id="OBART04G07440.1">
    <property type="protein sequence ID" value="OBART04G07440.1"/>
    <property type="gene ID" value="OBART04G07440"/>
</dbReference>